<accession>A0A5J5BAQ4</accession>
<dbReference type="InterPro" id="IPR010158">
    <property type="entry name" value="Amidase_Cbmase"/>
</dbReference>
<dbReference type="OrthoDB" id="4676at2759"/>
<evidence type="ECO:0000313" key="3">
    <source>
        <dbReference type="EMBL" id="KAA8538847.1"/>
    </source>
</evidence>
<reference evidence="3 4" key="1">
    <citation type="submission" date="2019-09" db="EMBL/GenBank/DDBJ databases">
        <title>A chromosome-level genome assembly of the Chinese tupelo Nyssa sinensis.</title>
        <authorList>
            <person name="Yang X."/>
            <person name="Kang M."/>
            <person name="Yang Y."/>
            <person name="Xiong H."/>
            <person name="Wang M."/>
            <person name="Zhang Z."/>
            <person name="Wang Z."/>
            <person name="Wu H."/>
            <person name="Ma T."/>
            <person name="Liu J."/>
            <person name="Xi Z."/>
        </authorList>
    </citation>
    <scope>NUCLEOTIDE SEQUENCE [LARGE SCALE GENOMIC DNA]</scope>
    <source>
        <strain evidence="3">J267</strain>
        <tissue evidence="3">Leaf</tissue>
    </source>
</reference>
<dbReference type="EMBL" id="CM018037">
    <property type="protein sequence ID" value="KAA8538847.1"/>
    <property type="molecule type" value="Genomic_DNA"/>
</dbReference>
<dbReference type="GO" id="GO:0016813">
    <property type="term" value="F:hydrolase activity, acting on carbon-nitrogen (but not peptide) bonds, in linear amidines"/>
    <property type="evidence" value="ECO:0007669"/>
    <property type="project" value="InterPro"/>
</dbReference>
<name>A0A5J5BAQ4_9ASTE</name>
<evidence type="ECO:0000256" key="1">
    <source>
        <dbReference type="ARBA" id="ARBA00022723"/>
    </source>
</evidence>
<keyword evidence="2" id="KW-0378">Hydrolase</keyword>
<organism evidence="3 4">
    <name type="scientific">Nyssa sinensis</name>
    <dbReference type="NCBI Taxonomy" id="561372"/>
    <lineage>
        <taxon>Eukaryota</taxon>
        <taxon>Viridiplantae</taxon>
        <taxon>Streptophyta</taxon>
        <taxon>Embryophyta</taxon>
        <taxon>Tracheophyta</taxon>
        <taxon>Spermatophyta</taxon>
        <taxon>Magnoliopsida</taxon>
        <taxon>eudicotyledons</taxon>
        <taxon>Gunneridae</taxon>
        <taxon>Pentapetalae</taxon>
        <taxon>asterids</taxon>
        <taxon>Cornales</taxon>
        <taxon>Nyssaceae</taxon>
        <taxon>Nyssa</taxon>
    </lineage>
</organism>
<dbReference type="Gene3D" id="3.40.630.10">
    <property type="entry name" value="Zn peptidases"/>
    <property type="match status" value="2"/>
</dbReference>
<proteinExistence type="predicted"/>
<sequence length="415" mass="46250">MVSPQPSSTNRSSLKDIKIIIYSSDFLSLYLLPSLLLTVVYAHVFSGVEERKGVKSDLFLEVLRDEAVTRLIDLGKLSDADDNFERTFWSPAFVRAGNIIHIWIKDFGLITWVDQMGNVHGQDERMNASAKALLIGSHLDTVIDAGIFDGSLGFIFALSKLKVLNITGRLGKLSWPVEVIAFRDEEGVRFQSTFLGSAAIAGILPVSALQIRDKSGVTRKGVKSDLFQEVLRDKAVTQLIELGKVSDVDDYFERTFWSPTSIKARNIIRIWIEDSSLITWVDQMGNVHGRVKGMNASVIEVEIFDGSLGFIFTLFALKVLNITRRLGKLSQLVEVIAFRDEEGVRFQSTFLGSAAIVGILPVSALQIRDKSGVTVQDVLKENSVDITEENFFSSSSVIQNMSRAMLRFTLNRDLY</sequence>
<dbReference type="GO" id="GO:0046872">
    <property type="term" value="F:metal ion binding"/>
    <property type="evidence" value="ECO:0007669"/>
    <property type="project" value="UniProtKB-KW"/>
</dbReference>
<evidence type="ECO:0000313" key="4">
    <source>
        <dbReference type="Proteomes" id="UP000325577"/>
    </source>
</evidence>
<evidence type="ECO:0008006" key="5">
    <source>
        <dbReference type="Google" id="ProtNLM"/>
    </source>
</evidence>
<dbReference type="AlphaFoldDB" id="A0A5J5BAQ4"/>
<keyword evidence="1" id="KW-0479">Metal-binding</keyword>
<dbReference type="PANTHER" id="PTHR32494">
    <property type="entry name" value="ALLANTOATE DEIMINASE-RELATED"/>
    <property type="match status" value="1"/>
</dbReference>
<dbReference type="PANTHER" id="PTHR32494:SF19">
    <property type="entry name" value="ALLANTOATE DEIMINASE-RELATED"/>
    <property type="match status" value="1"/>
</dbReference>
<evidence type="ECO:0000256" key="2">
    <source>
        <dbReference type="ARBA" id="ARBA00022801"/>
    </source>
</evidence>
<dbReference type="SUPFAM" id="SSF53187">
    <property type="entry name" value="Zn-dependent exopeptidases"/>
    <property type="match status" value="2"/>
</dbReference>
<dbReference type="Proteomes" id="UP000325577">
    <property type="component" value="Linkage Group LG14"/>
</dbReference>
<keyword evidence="4" id="KW-1185">Reference proteome</keyword>
<gene>
    <name evidence="3" type="ORF">F0562_025539</name>
</gene>
<protein>
    <recommendedName>
        <fullName evidence="5">Peptidase M28 domain-containing protein</fullName>
    </recommendedName>
</protein>